<protein>
    <submittedName>
        <fullName evidence="5">MarR family transcriptional regulator</fullName>
    </submittedName>
</protein>
<keyword evidence="2" id="KW-0238">DNA-binding</keyword>
<dbReference type="SMART" id="SM00347">
    <property type="entry name" value="HTH_MARR"/>
    <property type="match status" value="1"/>
</dbReference>
<dbReference type="AlphaFoldDB" id="A0A857DMW4"/>
<organism evidence="5 6">
    <name type="scientific">Dehalobacter restrictus</name>
    <dbReference type="NCBI Taxonomy" id="55583"/>
    <lineage>
        <taxon>Bacteria</taxon>
        <taxon>Bacillati</taxon>
        <taxon>Bacillota</taxon>
        <taxon>Clostridia</taxon>
        <taxon>Eubacteriales</taxon>
        <taxon>Desulfitobacteriaceae</taxon>
        <taxon>Dehalobacter</taxon>
    </lineage>
</organism>
<evidence type="ECO:0000313" key="5">
    <source>
        <dbReference type="EMBL" id="QHA01416.1"/>
    </source>
</evidence>
<dbReference type="Gene3D" id="1.10.10.10">
    <property type="entry name" value="Winged helix-like DNA-binding domain superfamily/Winged helix DNA-binding domain"/>
    <property type="match status" value="1"/>
</dbReference>
<dbReference type="SUPFAM" id="SSF46785">
    <property type="entry name" value="Winged helix' DNA-binding domain"/>
    <property type="match status" value="1"/>
</dbReference>
<dbReference type="InterPro" id="IPR036388">
    <property type="entry name" value="WH-like_DNA-bd_sf"/>
</dbReference>
<dbReference type="InterPro" id="IPR036390">
    <property type="entry name" value="WH_DNA-bd_sf"/>
</dbReference>
<name>A0A857DMW4_9FIRM</name>
<dbReference type="PANTHER" id="PTHR42756:SF1">
    <property type="entry name" value="TRANSCRIPTIONAL REPRESSOR OF EMRAB OPERON"/>
    <property type="match status" value="1"/>
</dbReference>
<evidence type="ECO:0000259" key="4">
    <source>
        <dbReference type="PROSITE" id="PS50995"/>
    </source>
</evidence>
<keyword evidence="1" id="KW-0805">Transcription regulation</keyword>
<dbReference type="RefSeq" id="WP_019225998.1">
    <property type="nucleotide sequence ID" value="NZ_CP046996.1"/>
</dbReference>
<dbReference type="PANTHER" id="PTHR42756">
    <property type="entry name" value="TRANSCRIPTIONAL REGULATOR, MARR"/>
    <property type="match status" value="1"/>
</dbReference>
<evidence type="ECO:0000256" key="3">
    <source>
        <dbReference type="ARBA" id="ARBA00023163"/>
    </source>
</evidence>
<evidence type="ECO:0000256" key="2">
    <source>
        <dbReference type="ARBA" id="ARBA00023125"/>
    </source>
</evidence>
<evidence type="ECO:0000256" key="1">
    <source>
        <dbReference type="ARBA" id="ARBA00023015"/>
    </source>
</evidence>
<dbReference type="Pfam" id="PF01047">
    <property type="entry name" value="MarR"/>
    <property type="match status" value="1"/>
</dbReference>
<evidence type="ECO:0000313" key="6">
    <source>
        <dbReference type="Proteomes" id="UP000430508"/>
    </source>
</evidence>
<dbReference type="GO" id="GO:0003677">
    <property type="term" value="F:DNA binding"/>
    <property type="evidence" value="ECO:0007669"/>
    <property type="project" value="UniProtKB-KW"/>
</dbReference>
<dbReference type="EMBL" id="CP046996">
    <property type="protein sequence ID" value="QHA01416.1"/>
    <property type="molecule type" value="Genomic_DNA"/>
</dbReference>
<reference evidence="5 6" key="1">
    <citation type="submission" date="2019-12" db="EMBL/GenBank/DDBJ databases">
        <title>Sequence classification of anaerobic respiratory reductive dehalogenases: First we see many, then we see few.</title>
        <authorList>
            <person name="Molenda O."/>
            <person name="Puentes Jacome L.A."/>
            <person name="Cao X."/>
            <person name="Nesbo C.L."/>
            <person name="Tang S."/>
            <person name="Morson N."/>
            <person name="Patron J."/>
            <person name="Lomheim L."/>
            <person name="Wishart D.S."/>
            <person name="Edwards E.A."/>
        </authorList>
    </citation>
    <scope>NUCLEOTIDE SEQUENCE [LARGE SCALE GENOMIC DNA]</scope>
    <source>
        <strain evidence="5 6">12DCA</strain>
    </source>
</reference>
<keyword evidence="3" id="KW-0804">Transcription</keyword>
<dbReference type="Proteomes" id="UP000430508">
    <property type="component" value="Chromosome"/>
</dbReference>
<proteinExistence type="predicted"/>
<dbReference type="GO" id="GO:0003700">
    <property type="term" value="F:DNA-binding transcription factor activity"/>
    <property type="evidence" value="ECO:0007669"/>
    <property type="project" value="InterPro"/>
</dbReference>
<gene>
    <name evidence="5" type="ORF">GQ588_12595</name>
</gene>
<accession>A0A857DMW4</accession>
<dbReference type="InterPro" id="IPR000835">
    <property type="entry name" value="HTH_MarR-typ"/>
</dbReference>
<dbReference type="PROSITE" id="PS50995">
    <property type="entry name" value="HTH_MARR_2"/>
    <property type="match status" value="1"/>
</dbReference>
<feature type="domain" description="HTH marR-type" evidence="4">
    <location>
        <begin position="1"/>
        <end position="143"/>
    </location>
</feature>
<sequence length="153" mass="17530">MKNNRQLLCLLAEMTKTSRCCQQDAILGGGVTFTQFYILDLVGSYGTMQLSDLHPLLGVEKSTSTRLIEPLVQQGLIIKQRSEIDCRAINLILTGEGQKTKADLWKRVDFFLRKLSAEIPEEKQEEVYENAWIFLKAVKRVLNQNCFEMNMMP</sequence>